<dbReference type="GO" id="GO:0006020">
    <property type="term" value="P:inositol metabolic process"/>
    <property type="evidence" value="ECO:0007669"/>
    <property type="project" value="TreeGrafter"/>
</dbReference>
<evidence type="ECO:0000259" key="10">
    <source>
        <dbReference type="Pfam" id="PF08443"/>
    </source>
</evidence>
<comment type="subcellular location">
    <subcellularLocation>
        <location evidence="9">Cytoplasm</location>
        <location evidence="9">Cytosol</location>
    </subcellularLocation>
</comment>
<dbReference type="InterPro" id="IPR037446">
    <property type="entry name" value="His_Pase_VIP1"/>
</dbReference>
<dbReference type="InterPro" id="IPR013651">
    <property type="entry name" value="ATP-grasp_RimK-type"/>
</dbReference>
<dbReference type="EC" id="2.7.4.24" evidence="9"/>
<dbReference type="GO" id="GO:0005829">
    <property type="term" value="C:cytosol"/>
    <property type="evidence" value="ECO:0007669"/>
    <property type="project" value="UniProtKB-SubCell"/>
</dbReference>
<organism evidence="12">
    <name type="scientific">Trepomonas sp. PC1</name>
    <dbReference type="NCBI Taxonomy" id="1076344"/>
    <lineage>
        <taxon>Eukaryota</taxon>
        <taxon>Metamonada</taxon>
        <taxon>Diplomonadida</taxon>
        <taxon>Hexamitidae</taxon>
        <taxon>Hexamitinae</taxon>
        <taxon>Trepomonas</taxon>
    </lineage>
</organism>
<keyword evidence="2 9" id="KW-0963">Cytoplasm</keyword>
<comment type="catalytic activity">
    <reaction evidence="7">
        <text>5-diphospho-1D-myo-inositol 1,2,3,4,6-pentakisphosphate + ATP + H(+) = 1,5-bis(diphospho)-1D-myo-inositol 2,3,4,6-tetrakisphosphate + ADP</text>
        <dbReference type="Rhea" id="RHEA:10276"/>
        <dbReference type="ChEBI" id="CHEBI:15378"/>
        <dbReference type="ChEBI" id="CHEBI:30616"/>
        <dbReference type="ChEBI" id="CHEBI:58628"/>
        <dbReference type="ChEBI" id="CHEBI:77983"/>
        <dbReference type="ChEBI" id="CHEBI:456216"/>
        <dbReference type="EC" id="2.7.4.24"/>
    </reaction>
    <physiologicalReaction direction="left-to-right" evidence="7">
        <dbReference type="Rhea" id="RHEA:10277"/>
    </physiologicalReaction>
</comment>
<feature type="domain" description="ATP-grasp fold RimK-type" evidence="10">
    <location>
        <begin position="207"/>
        <end position="330"/>
    </location>
</feature>
<evidence type="ECO:0000256" key="7">
    <source>
        <dbReference type="ARBA" id="ARBA00033696"/>
    </source>
</evidence>
<sequence length="1610" mass="188440">LICMQKKAEAKPMKEILKRLTMNQDIEIVHFDDDLIMNKPIQTWPIVNIIIAFHSGEYPLFKVLEYQKINNCTCINGKLHWQQYFKSRLQTKEILKQQGIPQPNYFVVHRKRNYCSKCLEILKINNIPTEFCNCEIERKYPSDKKLIPDVCNQCTYEANPQFSEEQALIKYNDIEFKRPFIEKPANADDHKNIIYHNERIVKLFRKEKDKSSESISGFYETRKNGCYLYEEFLQATDNQDVKIYTIYPNYHLCELRKAPHVDGIVQRDIKTGKEVRQQTEITETERQFAIKICQSFHQLIVGFDVIRTQDGRSLVIDVNGFSFVKGNEHYYTLCAQSLRKIILTEHLKQQNIIQSDLFDPQRDIKIMVNEFGEKKQCICEEYLDKIEKLLKQEKYQNLKGSNEIQKKALVSVFNHADIAPKFKYSFNTEHQNIIEVFFPNDSYQQRSIIKPQIHVQTANLLIDEIQIIQNISENLSQISSSLLNSTNSQNSNQLICNDCMESEFVQKMKKHKEASVSDNQPSQLHYKLTDEQIEGYNLIIELIKSSIAGTNLLASRISQNSIQIEVRWGGYLTMSGARQAYQSGQKIRESFIDNENITLKALHNGQRRVVKTCFALSLGFLFKQYRFEELIPQLSQFPYSQSDFICPDLLDMLKQQYQNQKILQSDLSVEQIRDMVSEDEQVLNFLDEQAIQELVQVKKDLNSYFQQAYDTERNICSIKPNIVKHEAVYKQLFDDVQYKLLRCLGSVFSHHEMFLKISSDLKDIINFLLKNDQKILIPMITKQQINVDQFEQSNKCITQSFKYILNAFCKKNDEYCFDVSKIFDINYLLQFIIVHHSNKFKNNEDINQKLIELHKIVSIYNEKYQLIHYGATQLQKLKFGKRISYSLLENIQQEIHEVYNGARIQDQRIIQVDEIDEITIAKEQPHFLQLASVASDFYSDSQLEKEMSEDRKPQATTTQNNVQVIFYFTNEAHLWTLRNLLTTHESTQMSHFLMQDKQIIQTINSLAQIHIVFTEMYASDYFNCLAKTPMTAKRIQDLFELSQNIQSTQFPLDKQNEIQAPHRFLSIQFSPGQTNDIFQPVHNQVLPIDRSELLFGMFPFSNIELTKQHIKVQNAEWILQTLIGIYRHGDRSPKQKSKQKIKSKILIDFIIQFFEIDNQNPKELQIVMQQNEPLLLNFAWQLQLFISENQIPEQQGMMEVIEAINLKPPAMKFSVKFSDNWQTEKTCQISLKFGGILTELGRAQSIKCAQILAQNLLSDKDSIQTMAKNINVKINDEQRVKDAAVSFMNELLSQLSIDQNIDYKDETNGIFKIPQVVDDIMEAEKELLNKAMVLDFNILTSKSDLPEVNDFIKLIDPQLQEELVNPLQKLNEMKQSLERLISIYAIILPDVPEADKKEVQFMYFLHNYGLQLLYQKQKFNVVKVKEVYDIVRFSALHSKFKTVDLEKAQKDLYEKSKLLNKIITPSEFGTNKYNKYFLSCCIAYALMCDIKQNLEVPGINMYFVSESHTTAIINLFRAETKYRIDQIADFMAHLIIKVYQNKQKEYRIEIYETMGSYQNPFKTTGEARIQQPRIVGELFDLNFFLQIVEKMQLALEGIQIRDDLGYDKSD</sequence>
<dbReference type="Gene3D" id="3.40.50.1240">
    <property type="entry name" value="Phosphoglycerate mutase-like"/>
    <property type="match status" value="1"/>
</dbReference>
<dbReference type="PANTHER" id="PTHR12750:SF9">
    <property type="entry name" value="INOSITOL HEXAKISPHOSPHATE AND DIPHOSPHOINOSITOL-PENTAKISPHOSPHATE KINASE"/>
    <property type="match status" value="1"/>
</dbReference>
<comment type="catalytic activity">
    <reaction evidence="8">
        <text>1D-myo-inositol hexakisphosphate + ATP = 1-diphospho-1D-myo-inositol 2,3,4,5,6-pentakisphosphate + ADP</text>
        <dbReference type="Rhea" id="RHEA:37459"/>
        <dbReference type="ChEBI" id="CHEBI:30616"/>
        <dbReference type="ChEBI" id="CHEBI:58130"/>
        <dbReference type="ChEBI" id="CHEBI:74946"/>
        <dbReference type="ChEBI" id="CHEBI:456216"/>
        <dbReference type="EC" id="2.7.4.24"/>
    </reaction>
    <physiologicalReaction direction="left-to-right" evidence="8">
        <dbReference type="Rhea" id="RHEA:37460"/>
    </physiologicalReaction>
</comment>
<dbReference type="Gene3D" id="3.40.50.11950">
    <property type="match status" value="1"/>
</dbReference>
<comment type="similarity">
    <text evidence="1 9">Belongs to the histidine acid phosphatase family. VIP1 subfamily.</text>
</comment>
<dbReference type="InterPro" id="IPR040557">
    <property type="entry name" value="VIP1_N"/>
</dbReference>
<dbReference type="InterPro" id="IPR029033">
    <property type="entry name" value="His_PPase_superfam"/>
</dbReference>
<keyword evidence="4 9" id="KW-0547">Nucleotide-binding</keyword>
<feature type="non-terminal residue" evidence="12">
    <location>
        <position position="1"/>
    </location>
</feature>
<dbReference type="PANTHER" id="PTHR12750">
    <property type="entry name" value="DIPHOSPHOINOSITOL PENTAKISPHOSPHATE KINASE"/>
    <property type="match status" value="1"/>
</dbReference>
<dbReference type="SUPFAM" id="SSF53254">
    <property type="entry name" value="Phosphoglycerate mutase-like"/>
    <property type="match status" value="2"/>
</dbReference>
<keyword evidence="3 9" id="KW-0808">Transferase</keyword>
<evidence type="ECO:0000256" key="5">
    <source>
        <dbReference type="ARBA" id="ARBA00022777"/>
    </source>
</evidence>
<evidence type="ECO:0000256" key="8">
    <source>
        <dbReference type="ARBA" id="ARBA00034629"/>
    </source>
</evidence>
<gene>
    <name evidence="12" type="ORF">TPC1_10397</name>
</gene>
<evidence type="ECO:0000256" key="9">
    <source>
        <dbReference type="RuleBase" id="RU365032"/>
    </source>
</evidence>
<keyword evidence="6 9" id="KW-0067">ATP-binding</keyword>
<proteinExistence type="inferred from homology"/>
<dbReference type="SUPFAM" id="SSF56059">
    <property type="entry name" value="Glutathione synthetase ATP-binding domain-like"/>
    <property type="match status" value="1"/>
</dbReference>
<evidence type="ECO:0000313" key="12">
    <source>
        <dbReference type="EMBL" id="JAP96309.1"/>
    </source>
</evidence>
<dbReference type="GO" id="GO:0005524">
    <property type="term" value="F:ATP binding"/>
    <property type="evidence" value="ECO:0007669"/>
    <property type="project" value="UniProtKB-KW"/>
</dbReference>
<feature type="domain" description="VIP1 N-terminal" evidence="11">
    <location>
        <begin position="2"/>
        <end position="82"/>
    </location>
</feature>
<evidence type="ECO:0000256" key="4">
    <source>
        <dbReference type="ARBA" id="ARBA00022741"/>
    </source>
</evidence>
<keyword evidence="5 9" id="KW-0418">Kinase</keyword>
<dbReference type="EMBL" id="GDID01000297">
    <property type="protein sequence ID" value="JAP96309.1"/>
    <property type="molecule type" value="Transcribed_RNA"/>
</dbReference>
<dbReference type="InterPro" id="IPR000560">
    <property type="entry name" value="His_Pase_clade-2"/>
</dbReference>
<comment type="function">
    <text evidence="9">Bifunctional inositol kinase that acts in concert with the IP6K kinases to synthesize the diphosphate group-containing inositol pyrophosphates diphosphoinositol pentakisphosphate, PP-InsP5, and bis-diphosphoinositol tetrakisphosphate, (PP)2-InsP4. PP-InsP5 and (PP)2-InsP4, also respectively called InsP7 and InsP8, may regulate a variety of cellular processes, including apoptosis, vesicle trafficking, cytoskeletal dynamics, and exocytosis. Phosphorylates inositol hexakisphosphate (InsP6).</text>
</comment>
<evidence type="ECO:0000259" key="11">
    <source>
        <dbReference type="Pfam" id="PF18086"/>
    </source>
</evidence>
<evidence type="ECO:0000256" key="2">
    <source>
        <dbReference type="ARBA" id="ARBA00022490"/>
    </source>
</evidence>
<name>A0A146KMG7_9EUKA</name>
<dbReference type="Gene3D" id="3.30.470.20">
    <property type="entry name" value="ATP-grasp fold, B domain"/>
    <property type="match status" value="1"/>
</dbReference>
<dbReference type="GO" id="GO:0052723">
    <property type="term" value="F:inositol hexakisphosphate 1-kinase activity"/>
    <property type="evidence" value="ECO:0007669"/>
    <property type="project" value="RHEA"/>
</dbReference>
<evidence type="ECO:0000256" key="1">
    <source>
        <dbReference type="ARBA" id="ARBA00005609"/>
    </source>
</evidence>
<dbReference type="Pfam" id="PF18086">
    <property type="entry name" value="PPIP5K2_N"/>
    <property type="match status" value="1"/>
</dbReference>
<evidence type="ECO:0000256" key="3">
    <source>
        <dbReference type="ARBA" id="ARBA00022679"/>
    </source>
</evidence>
<dbReference type="GO" id="GO:0033857">
    <property type="term" value="F:5-diphosphoinositol pentakisphosphate 1-kinase activity"/>
    <property type="evidence" value="ECO:0007669"/>
    <property type="project" value="TreeGrafter"/>
</dbReference>
<reference evidence="12" key="1">
    <citation type="submission" date="2015-07" db="EMBL/GenBank/DDBJ databases">
        <title>Adaptation to a free-living lifestyle via gene acquisitions in the diplomonad Trepomonas sp. PC1.</title>
        <authorList>
            <person name="Xu F."/>
            <person name="Jerlstrom-Hultqvist J."/>
            <person name="Kolisko M."/>
            <person name="Simpson A.G.B."/>
            <person name="Roger A.J."/>
            <person name="Svard S.G."/>
            <person name="Andersson J.O."/>
        </authorList>
    </citation>
    <scope>NUCLEOTIDE SEQUENCE</scope>
    <source>
        <strain evidence="12">PC1</strain>
    </source>
</reference>
<accession>A0A146KMG7</accession>
<dbReference type="Pfam" id="PF00328">
    <property type="entry name" value="His_Phos_2"/>
    <property type="match status" value="2"/>
</dbReference>
<dbReference type="Pfam" id="PF08443">
    <property type="entry name" value="RimK"/>
    <property type="match status" value="1"/>
</dbReference>
<dbReference type="GO" id="GO:0032958">
    <property type="term" value="P:inositol phosphate biosynthetic process"/>
    <property type="evidence" value="ECO:0007669"/>
    <property type="project" value="TreeGrafter"/>
</dbReference>
<protein>
    <recommendedName>
        <fullName evidence="9">Inositol hexakisphosphate and diphosphoinositol-pentakisphosphate kinase</fullName>
        <ecNumber evidence="9">2.7.4.24</ecNumber>
    </recommendedName>
</protein>
<evidence type="ECO:0000256" key="6">
    <source>
        <dbReference type="ARBA" id="ARBA00022840"/>
    </source>
</evidence>